<gene>
    <name evidence="12 14" type="primary">cas9</name>
    <name evidence="14" type="synonym">csn1</name>
    <name evidence="14" type="ORF">U1T56_12100</name>
</gene>
<dbReference type="Gene3D" id="1.10.30.50">
    <property type="match status" value="1"/>
</dbReference>
<evidence type="ECO:0000256" key="3">
    <source>
        <dbReference type="ARBA" id="ARBA00022723"/>
    </source>
</evidence>
<comment type="function">
    <text evidence="12">CRISPR (clustered regularly interspaced short palindromic repeat) is an adaptive immune system that provides protection against mobile genetic elements (viruses, transposable elements and conjugative plasmids). CRISPR clusters contain spacers, sequences complementary to antecedent mobile elements, and target invading nucleic acids. CRISPR clusters are transcribed and processed into CRISPR RNA (crRNA). In type II CRISPR systems correct processing of pre-crRNA requires a trans-encoded small RNA (tracrRNA), endogenous ribonuclease 3 (rnc) and this protein. The tracrRNA serves as a guide for ribonuclease 3-aided processing of pre-crRNA. Subsequently Cas9/crRNA/tracrRNA endonucleolytically cleaves linear or circular dsDNA target complementary to the spacer; Cas9 is inactive in the absence of the 2 guide RNAs (gRNA). Cas9 recognizes the protospacer adjacent motif (PAM) in the CRISPR repeat sequences to help distinguish self versus nonself, as targets within the bacterial CRISPR locus do not have PAMs. PAM recognition is also required for catalytic activity.</text>
</comment>
<comment type="domain">
    <text evidence="12">Has 2 endonuclease domains. The discontinuous RuvC-like domain cleaves the target DNA noncomplementary to crRNA while the HNH nuclease domain cleaves the target DNA complementary to crRNA.</text>
</comment>
<evidence type="ECO:0000256" key="9">
    <source>
        <dbReference type="ARBA" id="ARBA00023125"/>
    </source>
</evidence>
<evidence type="ECO:0000256" key="4">
    <source>
        <dbReference type="ARBA" id="ARBA00022759"/>
    </source>
</evidence>
<comment type="caution">
    <text evidence="12">Lacks conserved residue(s) required for the propagation of feature annotation.</text>
</comment>
<dbReference type="Proteomes" id="UP001375743">
    <property type="component" value="Unassembled WGS sequence"/>
</dbReference>
<keyword evidence="7 12" id="KW-0694">RNA-binding</keyword>
<evidence type="ECO:0000256" key="12">
    <source>
        <dbReference type="HAMAP-Rule" id="MF_01480"/>
    </source>
</evidence>
<evidence type="ECO:0000256" key="6">
    <source>
        <dbReference type="ARBA" id="ARBA00022842"/>
    </source>
</evidence>
<dbReference type="HAMAP" id="MF_01480">
    <property type="entry name" value="Cas9"/>
    <property type="match status" value="1"/>
</dbReference>
<keyword evidence="6" id="KW-0460">Magnesium</keyword>
<dbReference type="InterPro" id="IPR003615">
    <property type="entry name" value="HNH_nuc"/>
</dbReference>
<keyword evidence="9 12" id="KW-0238">DNA-binding</keyword>
<feature type="active site" description="For RuvC-like nuclease domain" evidence="12">
    <location>
        <position position="8"/>
    </location>
</feature>
<comment type="similarity">
    <text evidence="12">Belongs to the CRISPR-associated Cas9 family.</text>
</comment>
<comment type="subunit">
    <text evidence="11 12">Monomer. Binds crRNA and tracrRNA.</text>
</comment>
<evidence type="ECO:0000256" key="1">
    <source>
        <dbReference type="ARBA" id="ARBA00001946"/>
    </source>
</evidence>
<dbReference type="EC" id="3.1.-.-" evidence="12"/>
<keyword evidence="2 12" id="KW-0540">Nuclease</keyword>
<dbReference type="Pfam" id="PF18470">
    <property type="entry name" value="Cas9_a"/>
    <property type="match status" value="1"/>
</dbReference>
<dbReference type="PROSITE" id="PS51749">
    <property type="entry name" value="HNH_CAS9"/>
    <property type="match status" value="1"/>
</dbReference>
<evidence type="ECO:0000256" key="11">
    <source>
        <dbReference type="ARBA" id="ARBA00046380"/>
    </source>
</evidence>
<organism evidence="14 15">
    <name type="scientific">Benzoatithermus flavus</name>
    <dbReference type="NCBI Taxonomy" id="3108223"/>
    <lineage>
        <taxon>Bacteria</taxon>
        <taxon>Pseudomonadati</taxon>
        <taxon>Pseudomonadota</taxon>
        <taxon>Alphaproteobacteria</taxon>
        <taxon>Geminicoccales</taxon>
        <taxon>Geminicoccaceae</taxon>
        <taxon>Benzoatithermus</taxon>
    </lineage>
</organism>
<keyword evidence="15" id="KW-1185">Reference proteome</keyword>
<keyword evidence="3" id="KW-0479">Metal-binding</keyword>
<dbReference type="Pfam" id="PF13395">
    <property type="entry name" value="HNH_4"/>
    <property type="match status" value="1"/>
</dbReference>
<sequence length="1048" mass="118419">MARILGLDIGIGSCGWALLDTETIDPATGEVAAGPSIVACGARCFDVPEEPKTKELKNKARRTARGQRRVTRRRRQRLAAIRRLLQAEGLPLPGPMPPKTPADRVWRLRAEGLDRLLSAEEWARVLIHLARHRGFKSMSKRERLDNKSDAGKALQGIAQLQQVAAGYRTVGEALALAPAFALRKRNTTGDYSHTVLRQDIEAEARRLFAAQRVEGNPHAAEALERRYTAIAFGQRPLRSSLDAVGPCRFEPAERRAAKRAPSFELFRFLQTINHLRLSAPGAPARPLNSHERAVAHGLFATKQELKYKHLRKALRLPEKVRFDGLAATKDPEAKLLADFTGSVKLMGALGEERFAALLESEPEKLDAAMAAIVFQSTDEEVAAVLRKAGLGEDDVTALMARIDDFAGPKFKGAGHISALACRRLLPHLRAGANYSEACRLAGYDHTALGAIDLDRLPNPVVRKVIGECLKQVRVLFRKYGLPDRVHVEMARDLGKSREDRLELYRAGEERAAERERHRGEFRDLLGRLPDDEELLRYELWQEQNHRCLYSDDYISPEQLVATDNAVQVDHILPYSRSGDDGYRNKVLVTARANQEKRDRTPWEAFGESDPAWWQAFEMRIGRLGSQLHPEKRRKLLLKSFAERENAYRARHLQDTRYAVRVFRLLLEKHWPDLRTRAGEERRIFTQPGALTALVRRGLGLDQAKRSGTLGDRDHALDALVVAWTDSGVVQRLTNEAKRLECQARARLVPELVADPAEKERLRRAFLAAAEAVFVSRPETRRGRGPAHGDTLYAFTANGDGSVTRFQKIPVAKLERKHLDMLKDPERARALRQAAEVWLDEAERRGFKPGKLDKYVALHPLRMPTRDGREGPAVRHLTVQLPERIKGGMTVRRGEAAAHVDVASMVRVDVFAKDGKFYLVPIYAWQIADRARWPKPPNRAIKAGAAEKDWYEIGPGHAFRFSLHPGSFIEAERRDRDGRLVERHAGYFRSADRTNGRISYSLAHDHDSRSQERFTTMTLSSFRKFHVDRLGNRFEIVQEPRLWHGEVCS</sequence>
<accession>A0ABU8XU03</accession>
<reference evidence="14 15" key="1">
    <citation type="submission" date="2024-01" db="EMBL/GenBank/DDBJ databases">
        <title>Multi-omics insights into the function and evolution of sodium benzoate biodegradation pathways in Benzoatithermus flavus gen. nov., sp. nov. from hot spring.</title>
        <authorList>
            <person name="Hu C.-J."/>
            <person name="Li W.-J."/>
        </authorList>
    </citation>
    <scope>NUCLEOTIDE SEQUENCE [LARGE SCALE GENOMIC DNA]</scope>
    <source>
        <strain evidence="14 15">SYSU G07066</strain>
    </source>
</reference>
<dbReference type="NCBIfam" id="TIGR01865">
    <property type="entry name" value="cas_Csn1"/>
    <property type="match status" value="1"/>
</dbReference>
<dbReference type="InterPro" id="IPR036397">
    <property type="entry name" value="RNaseH_sf"/>
</dbReference>
<evidence type="ECO:0000259" key="13">
    <source>
        <dbReference type="PROSITE" id="PS51749"/>
    </source>
</evidence>
<dbReference type="InterPro" id="IPR028629">
    <property type="entry name" value="Cas9"/>
</dbReference>
<feature type="active site" description="Proton acceptor for HNH nuclease domain" evidence="12">
    <location>
        <position position="570"/>
    </location>
</feature>
<feature type="domain" description="HNH Cas9-type" evidence="13">
    <location>
        <begin position="496"/>
        <end position="652"/>
    </location>
</feature>
<dbReference type="GO" id="GO:0004519">
    <property type="term" value="F:endonuclease activity"/>
    <property type="evidence" value="ECO:0007669"/>
    <property type="project" value="UniProtKB-KW"/>
</dbReference>
<evidence type="ECO:0000256" key="5">
    <source>
        <dbReference type="ARBA" id="ARBA00022801"/>
    </source>
</evidence>
<evidence type="ECO:0000256" key="10">
    <source>
        <dbReference type="ARBA" id="ARBA00023211"/>
    </source>
</evidence>
<name>A0ABU8XU03_9PROT</name>
<evidence type="ECO:0000256" key="8">
    <source>
        <dbReference type="ARBA" id="ARBA00023118"/>
    </source>
</evidence>
<comment type="cofactor">
    <cofactor evidence="1">
        <name>Mg(2+)</name>
        <dbReference type="ChEBI" id="CHEBI:18420"/>
    </cofactor>
</comment>
<dbReference type="EMBL" id="JBBLZC010000010">
    <property type="protein sequence ID" value="MEK0083895.1"/>
    <property type="molecule type" value="Genomic_DNA"/>
</dbReference>
<keyword evidence="10" id="KW-0464">Manganese</keyword>
<keyword evidence="8 12" id="KW-0051">Antiviral defense</keyword>
<evidence type="ECO:0000256" key="2">
    <source>
        <dbReference type="ARBA" id="ARBA00022722"/>
    </source>
</evidence>
<dbReference type="Gene3D" id="3.30.420.10">
    <property type="entry name" value="Ribonuclease H-like superfamily/Ribonuclease H"/>
    <property type="match status" value="3"/>
</dbReference>
<dbReference type="InterPro" id="IPR040619">
    <property type="entry name" value="Cas9_alpha-helical_lobe"/>
</dbReference>
<dbReference type="RefSeq" id="WP_418159737.1">
    <property type="nucleotide sequence ID" value="NZ_JBBLZC010000010.1"/>
</dbReference>
<dbReference type="InterPro" id="IPR033114">
    <property type="entry name" value="HNH_CAS9"/>
</dbReference>
<comment type="caution">
    <text evidence="14">The sequence shown here is derived from an EMBL/GenBank/DDBJ whole genome shotgun (WGS) entry which is preliminary data.</text>
</comment>
<keyword evidence="5 12" id="KW-0378">Hydrolase</keyword>
<protein>
    <recommendedName>
        <fullName evidence="12">CRISPR-associated endonuclease Cas9</fullName>
        <ecNumber evidence="12">3.1.-.-</ecNumber>
    </recommendedName>
</protein>
<evidence type="ECO:0000313" key="15">
    <source>
        <dbReference type="Proteomes" id="UP001375743"/>
    </source>
</evidence>
<keyword evidence="4 12" id="KW-0255">Endonuclease</keyword>
<evidence type="ECO:0000256" key="7">
    <source>
        <dbReference type="ARBA" id="ARBA00022884"/>
    </source>
</evidence>
<evidence type="ECO:0000313" key="14">
    <source>
        <dbReference type="EMBL" id="MEK0083895.1"/>
    </source>
</evidence>
<proteinExistence type="inferred from homology"/>